<dbReference type="SMART" id="SM00239">
    <property type="entry name" value="C2"/>
    <property type="match status" value="3"/>
</dbReference>
<dbReference type="Pfam" id="PF00168">
    <property type="entry name" value="C2"/>
    <property type="match status" value="4"/>
</dbReference>
<dbReference type="GO" id="GO:0016020">
    <property type="term" value="C:membrane"/>
    <property type="evidence" value="ECO:0007669"/>
    <property type="project" value="UniProtKB-SubCell"/>
</dbReference>
<evidence type="ECO:0000256" key="1">
    <source>
        <dbReference type="ARBA" id="ARBA00004167"/>
    </source>
</evidence>
<proteinExistence type="predicted"/>
<feature type="domain" description="C2" evidence="6">
    <location>
        <begin position="583"/>
        <end position="715"/>
    </location>
</feature>
<dbReference type="GO" id="GO:0007009">
    <property type="term" value="P:plasma membrane organization"/>
    <property type="evidence" value="ECO:0007669"/>
    <property type="project" value="TreeGrafter"/>
</dbReference>
<dbReference type="CDD" id="cd04037">
    <property type="entry name" value="C2E_Ferlin"/>
    <property type="match status" value="1"/>
</dbReference>
<sequence length="1253" mass="143354">MSSLLSEHFAIRVKIFKASDLPHPNISSLVCVQVGSNKKYSSTVRNTDKPVYNDYFVFDLSMEFSTLMNIIITVAMYQPRKAYKYKRLIGCISLDTATVWAHRDHRLKKWLSLFLPSDPTGKLMALVQCEIIVEAPDRYKSLYQLSPVESPDVIGGMRARYKVQLYRCIGLEIEDSKKNVSRVSIRVSFAGNSKSTTKRPLQQWPEWNEQITFIEFFPPLFQKITVDIIVGKKFLASKQFYLSQFSNVSTDGYLPTLGPTYIHFYTNDYVYQASLSVSIQTELISLFRFDERFHGVTVESVRPLPKESYGSMGSFLCYGVLFDVALINIDYSYKDFSVCISFGGTGRKILKNDLNNTSTLTYNSVKRNKHFAYLPLEENKPCVFIRSDEPNSLHRLFNMNLLSKTADNLRDRIDYANELSVKGNEGEAKGLLKESLQKLKSDCAIISKQFSMGITQLDKDRMRFILKQLTRIKSTVIGGMNFRALLEKSKEFLSILDTVCEDVQNSLPNLIVVLKSAKKIIGYSIVLPNKIIFSHSELKKGCGSGKINYLVLNDESNNCVGRLDIWLWLGFWNQVGQCLRALPPGHEDISKVVTLPLKLTFTANKFSVICRIYGGRIADGLDHEGLCDSFLSVVLSTQSQRTSTKKRSLVPLWKETLVLEELNLYHSPVYIQQNPPPISLYLWDENPNNTRLLGTASVIPVVRLQPFSSVIDYNLQWTKLGNLNEILAAFEIIQISDESESSDKFKMNTVIPQFIDPPTVSFKLELVFWGIRPSYFGCLTIVNRPQAIIQFGSTELKSNIITDLKFFPNFGHNLLVARVEMPETKLYSPPLVIRVTASVKFIGSGVENDAHLYTIQLPTKYQWDNLIAHRKSLVDRAEARRSLSRDSMPDLIPLMEIDAYSRTSSSTSQQQRFIKSPVAFCRSLKSWFIYLKSFLYTVEKKVEKILDDNDENDEDHDWWHKYFSGILAKYTNKLEDQKEYGGFNDVLRTFIITRQTAGFEKDVAKLKVLISLYQWPVQENVVTPRGEDPEMGVLKQNELSERVKLLVRVYCVKAFDLHPADPNGKADPYIEVATPSNVVSDKLNYVPNQLNPVFGRCLEITATFPVDTMLAVRVMDWDRLTKHDLIGETIIDLENRFYSKHRGTCGLASAYSISGFNSWRDVEKPTEILERLCNTYNLPLPQYYSKSILVACKEFVLIDVSRDEEEMRERLALEALHHWHELPVIGRYLVTEHVETRSLFKKEKPGLEQGKLE</sequence>
<name>A0A1B6GXR1_9HEMI</name>
<organism evidence="7">
    <name type="scientific">Cuerna arida</name>
    <dbReference type="NCBI Taxonomy" id="1464854"/>
    <lineage>
        <taxon>Eukaryota</taxon>
        <taxon>Metazoa</taxon>
        <taxon>Ecdysozoa</taxon>
        <taxon>Arthropoda</taxon>
        <taxon>Hexapoda</taxon>
        <taxon>Insecta</taxon>
        <taxon>Pterygota</taxon>
        <taxon>Neoptera</taxon>
        <taxon>Paraneoptera</taxon>
        <taxon>Hemiptera</taxon>
        <taxon>Auchenorrhyncha</taxon>
        <taxon>Membracoidea</taxon>
        <taxon>Cicadellidae</taxon>
        <taxon>Cicadellinae</taxon>
        <taxon>Proconiini</taxon>
        <taxon>Cuerna</taxon>
    </lineage>
</organism>
<dbReference type="PANTHER" id="PTHR12546">
    <property type="entry name" value="FER-1-LIKE"/>
    <property type="match status" value="1"/>
</dbReference>
<evidence type="ECO:0000256" key="3">
    <source>
        <dbReference type="ARBA" id="ARBA00022737"/>
    </source>
</evidence>
<dbReference type="Gene3D" id="2.60.40.150">
    <property type="entry name" value="C2 domain"/>
    <property type="match status" value="3"/>
</dbReference>
<dbReference type="InterPro" id="IPR000008">
    <property type="entry name" value="C2_dom"/>
</dbReference>
<gene>
    <name evidence="7" type="ORF">g.13878</name>
</gene>
<evidence type="ECO:0000313" key="7">
    <source>
        <dbReference type="EMBL" id="JAS67209.1"/>
    </source>
</evidence>
<dbReference type="EMBL" id="GECZ01002560">
    <property type="protein sequence ID" value="JAS67209.1"/>
    <property type="molecule type" value="Transcribed_RNA"/>
</dbReference>
<evidence type="ECO:0000256" key="4">
    <source>
        <dbReference type="ARBA" id="ARBA00022989"/>
    </source>
</evidence>
<dbReference type="InterPro" id="IPR037724">
    <property type="entry name" value="C2E_Ferlin"/>
</dbReference>
<dbReference type="SMART" id="SM01201">
    <property type="entry name" value="FerB"/>
    <property type="match status" value="1"/>
</dbReference>
<evidence type="ECO:0000256" key="2">
    <source>
        <dbReference type="ARBA" id="ARBA00022692"/>
    </source>
</evidence>
<keyword evidence="2" id="KW-0812">Transmembrane</keyword>
<evidence type="ECO:0000256" key="5">
    <source>
        <dbReference type="ARBA" id="ARBA00023136"/>
    </source>
</evidence>
<feature type="non-terminal residue" evidence="7">
    <location>
        <position position="1253"/>
    </location>
</feature>
<dbReference type="AlphaFoldDB" id="A0A1B6GXR1"/>
<keyword evidence="3" id="KW-0677">Repeat</keyword>
<keyword evidence="5" id="KW-0472">Membrane</keyword>
<dbReference type="InterPro" id="IPR012561">
    <property type="entry name" value="Ferlin_B-domain"/>
</dbReference>
<keyword evidence="4" id="KW-1133">Transmembrane helix</keyword>
<dbReference type="PROSITE" id="PS50004">
    <property type="entry name" value="C2"/>
    <property type="match status" value="3"/>
</dbReference>
<dbReference type="InterPro" id="IPR055072">
    <property type="entry name" value="Ferlin_DSRM"/>
</dbReference>
<dbReference type="InterPro" id="IPR035892">
    <property type="entry name" value="C2_domain_sf"/>
</dbReference>
<dbReference type="SUPFAM" id="SSF49562">
    <property type="entry name" value="C2 domain (Calcium/lipid-binding domain, CaLB)"/>
    <property type="match status" value="4"/>
</dbReference>
<protein>
    <recommendedName>
        <fullName evidence="6">C2 domain-containing protein</fullName>
    </recommendedName>
</protein>
<accession>A0A1B6GXR1</accession>
<comment type="subcellular location">
    <subcellularLocation>
        <location evidence="1">Membrane</location>
        <topology evidence="1">Single-pass membrane protein</topology>
    </subcellularLocation>
</comment>
<reference evidence="7" key="1">
    <citation type="submission" date="2015-11" db="EMBL/GenBank/DDBJ databases">
        <title>De novo transcriptome assembly of four potential Pierce s Disease insect vectors from Arizona vineyards.</title>
        <authorList>
            <person name="Tassone E.E."/>
        </authorList>
    </citation>
    <scope>NUCLEOTIDE SEQUENCE</scope>
</reference>
<feature type="domain" description="C2" evidence="6">
    <location>
        <begin position="1"/>
        <end position="111"/>
    </location>
</feature>
<dbReference type="PANTHER" id="PTHR12546:SF60">
    <property type="entry name" value="MISFIRE, ISOFORM F"/>
    <property type="match status" value="1"/>
</dbReference>
<dbReference type="Pfam" id="PF22901">
    <property type="entry name" value="dsrm_Ferlin"/>
    <property type="match status" value="1"/>
</dbReference>
<dbReference type="InterPro" id="IPR037721">
    <property type="entry name" value="Ferlin"/>
</dbReference>
<feature type="domain" description="C2" evidence="6">
    <location>
        <begin position="1025"/>
        <end position="1146"/>
    </location>
</feature>
<evidence type="ECO:0000259" key="6">
    <source>
        <dbReference type="PROSITE" id="PS50004"/>
    </source>
</evidence>